<dbReference type="EMBL" id="JASBWV010000022">
    <property type="protein sequence ID" value="KAJ9119908.1"/>
    <property type="molecule type" value="Genomic_DNA"/>
</dbReference>
<keyword evidence="2" id="KW-1185">Reference proteome</keyword>
<accession>A0ACC2X822</accession>
<evidence type="ECO:0000313" key="2">
    <source>
        <dbReference type="Proteomes" id="UP001234202"/>
    </source>
</evidence>
<reference evidence="1" key="1">
    <citation type="submission" date="2023-04" db="EMBL/GenBank/DDBJ databases">
        <title>Draft Genome sequencing of Naganishia species isolated from polar environments using Oxford Nanopore Technology.</title>
        <authorList>
            <person name="Leo P."/>
            <person name="Venkateswaran K."/>
        </authorList>
    </citation>
    <scope>NUCLEOTIDE SEQUENCE</scope>
    <source>
        <strain evidence="1">DBVPG 5303</strain>
    </source>
</reference>
<name>A0ACC2X822_9TREE</name>
<organism evidence="1 2">
    <name type="scientific">Naganishia onofrii</name>
    <dbReference type="NCBI Taxonomy" id="1851511"/>
    <lineage>
        <taxon>Eukaryota</taxon>
        <taxon>Fungi</taxon>
        <taxon>Dikarya</taxon>
        <taxon>Basidiomycota</taxon>
        <taxon>Agaricomycotina</taxon>
        <taxon>Tremellomycetes</taxon>
        <taxon>Filobasidiales</taxon>
        <taxon>Filobasidiaceae</taxon>
        <taxon>Naganishia</taxon>
    </lineage>
</organism>
<gene>
    <name evidence="1" type="ORF">QFC24_005391</name>
</gene>
<comment type="caution">
    <text evidence="1">The sequence shown here is derived from an EMBL/GenBank/DDBJ whole genome shotgun (WGS) entry which is preliminary data.</text>
</comment>
<evidence type="ECO:0000313" key="1">
    <source>
        <dbReference type="EMBL" id="KAJ9119908.1"/>
    </source>
</evidence>
<protein>
    <submittedName>
        <fullName evidence="1">Uncharacterized protein</fullName>
    </submittedName>
</protein>
<dbReference type="Proteomes" id="UP001234202">
    <property type="component" value="Unassembled WGS sequence"/>
</dbReference>
<sequence length="436" mass="47189">MLWTRLTRSIIWTLVLIQGEGTIASSLDGAHSSSSKRKLPTRQIAKRRLEARETEDSAGGTGPTLCGNTQLVIYDGELDDQGRHTVIYESFVAADNVCACIQDGALTPASSAQMMELLETNPKALAAEYDFCELYGMSKEACVGQVALSFINNAYEQLVIYDGELDDQGRHTVIYESFVAADNVCACIQDGALTPASSAQMMELLETNPKALAAEYDFCELYGMSKEACVGQVALSFINNAYEQLVIYDGELDDQGRHTVIYESFVAADNVCACIQDGALTPASSAQMMELLETNPKALAAEYDFCELYGMSKEACVGQVALSFINNAYEQLIIARPSSLSFRIYSLPQSPALANTHRATFRPYVVQIALSFATTDITNAAKSANPRTRPVHLVPSGVVALLTSAAPQAIRLVHWGHSSLAAEGLPTMNVLTLKLT</sequence>
<proteinExistence type="predicted"/>